<evidence type="ECO:0000313" key="7">
    <source>
        <dbReference type="EMBL" id="OOC55020.1"/>
    </source>
</evidence>
<dbReference type="InterPro" id="IPR049445">
    <property type="entry name" value="TetR_SbtR-like_C"/>
</dbReference>
<dbReference type="PANTHER" id="PTHR30055:SF234">
    <property type="entry name" value="HTH-TYPE TRANSCRIPTIONAL REGULATOR BETI"/>
    <property type="match status" value="1"/>
</dbReference>
<feature type="domain" description="HTH tetR-type" evidence="5">
    <location>
        <begin position="6"/>
        <end position="65"/>
    </location>
</feature>
<feature type="DNA-binding region" description="H-T-H motif" evidence="4">
    <location>
        <begin position="28"/>
        <end position="47"/>
    </location>
</feature>
<dbReference type="PROSITE" id="PS50977">
    <property type="entry name" value="HTH_TETR_2"/>
    <property type="match status" value="1"/>
</dbReference>
<dbReference type="InterPro" id="IPR009057">
    <property type="entry name" value="Homeodomain-like_sf"/>
</dbReference>
<dbReference type="OrthoDB" id="9795011at2"/>
<evidence type="ECO:0000256" key="1">
    <source>
        <dbReference type="ARBA" id="ARBA00023015"/>
    </source>
</evidence>
<dbReference type="RefSeq" id="WP_077691441.1">
    <property type="nucleotide sequence ID" value="NZ_JACCHL010000001.1"/>
</dbReference>
<dbReference type="SUPFAM" id="SSF48498">
    <property type="entry name" value="Tetracyclin repressor-like, C-terminal domain"/>
    <property type="match status" value="1"/>
</dbReference>
<dbReference type="GO" id="GO:0000976">
    <property type="term" value="F:transcription cis-regulatory region binding"/>
    <property type="evidence" value="ECO:0007669"/>
    <property type="project" value="TreeGrafter"/>
</dbReference>
<accession>A0A7Y9X8R9</accession>
<name>A0A1V3C3R7_9ACTN</name>
<proteinExistence type="predicted"/>
<keyword evidence="1" id="KW-0805">Transcription regulation</keyword>
<dbReference type="EMBL" id="MCOK01000001">
    <property type="protein sequence ID" value="OOC55020.1"/>
    <property type="molecule type" value="Genomic_DNA"/>
</dbReference>
<accession>A0A1V3C3R7</accession>
<dbReference type="InterPro" id="IPR001647">
    <property type="entry name" value="HTH_TetR"/>
</dbReference>
<comment type="caution">
    <text evidence="7">The sequence shown here is derived from an EMBL/GenBank/DDBJ whole genome shotgun (WGS) entry which is preliminary data.</text>
</comment>
<dbReference type="PANTHER" id="PTHR30055">
    <property type="entry name" value="HTH-TYPE TRANSCRIPTIONAL REGULATOR RUTR"/>
    <property type="match status" value="1"/>
</dbReference>
<keyword evidence="3" id="KW-0804">Transcription</keyword>
<dbReference type="InterPro" id="IPR050109">
    <property type="entry name" value="HTH-type_TetR-like_transc_reg"/>
</dbReference>
<protein>
    <submittedName>
        <fullName evidence="6">AcrR family transcriptional regulator</fullName>
    </submittedName>
    <submittedName>
        <fullName evidence="7">TetR family transcriptional regulator</fullName>
    </submittedName>
</protein>
<dbReference type="Proteomes" id="UP000189004">
    <property type="component" value="Unassembled WGS sequence"/>
</dbReference>
<evidence type="ECO:0000313" key="8">
    <source>
        <dbReference type="Proteomes" id="UP000189004"/>
    </source>
</evidence>
<evidence type="ECO:0000313" key="9">
    <source>
        <dbReference type="Proteomes" id="UP000584931"/>
    </source>
</evidence>
<keyword evidence="8" id="KW-1185">Reference proteome</keyword>
<dbReference type="EMBL" id="JACCHL010000001">
    <property type="protein sequence ID" value="NYH51249.1"/>
    <property type="molecule type" value="Genomic_DNA"/>
</dbReference>
<evidence type="ECO:0000313" key="6">
    <source>
        <dbReference type="EMBL" id="NYH51249.1"/>
    </source>
</evidence>
<dbReference type="Pfam" id="PF00440">
    <property type="entry name" value="TetR_N"/>
    <property type="match status" value="1"/>
</dbReference>
<dbReference type="Gene3D" id="1.10.357.10">
    <property type="entry name" value="Tetracycline Repressor, domain 2"/>
    <property type="match status" value="1"/>
</dbReference>
<dbReference type="Pfam" id="PF21597">
    <property type="entry name" value="TetR_C_43"/>
    <property type="match status" value="1"/>
</dbReference>
<reference evidence="7" key="2">
    <citation type="submission" date="2016-08" db="EMBL/GenBank/DDBJ databases">
        <authorList>
            <person name="Seilhamer J.J."/>
        </authorList>
    </citation>
    <scope>NUCLEOTIDE SEQUENCE [LARGE SCALE GENOMIC DNA]</scope>
    <source>
        <strain evidence="7">UTMC102</strain>
    </source>
</reference>
<dbReference type="AlphaFoldDB" id="A0A1V3C3R7"/>
<dbReference type="InterPro" id="IPR036271">
    <property type="entry name" value="Tet_transcr_reg_TetR-rel_C_sf"/>
</dbReference>
<keyword evidence="2 4" id="KW-0238">DNA-binding</keyword>
<reference evidence="8" key="1">
    <citation type="submission" date="2016-08" db="EMBL/GenBank/DDBJ databases">
        <authorList>
            <person name="Tokovenko B."/>
            <person name="Kalinowski J."/>
        </authorList>
    </citation>
    <scope>NUCLEOTIDE SEQUENCE [LARGE SCALE GENOMIC DNA]</scope>
    <source>
        <strain evidence="8">UTMC102</strain>
    </source>
</reference>
<dbReference type="SUPFAM" id="SSF46689">
    <property type="entry name" value="Homeodomain-like"/>
    <property type="match status" value="1"/>
</dbReference>
<evidence type="ECO:0000259" key="5">
    <source>
        <dbReference type="PROSITE" id="PS50977"/>
    </source>
</evidence>
<evidence type="ECO:0000256" key="4">
    <source>
        <dbReference type="PROSITE-ProRule" id="PRU00335"/>
    </source>
</evidence>
<dbReference type="GO" id="GO:0003700">
    <property type="term" value="F:DNA-binding transcription factor activity"/>
    <property type="evidence" value="ECO:0007669"/>
    <property type="project" value="TreeGrafter"/>
</dbReference>
<dbReference type="Proteomes" id="UP000584931">
    <property type="component" value="Unassembled WGS sequence"/>
</dbReference>
<sequence length="182" mass="18904">MRADARRNREKVLRAAYEAFASEGRGVSVQEIARRAGVGTGTVSRHFPTKEALYEAIVLDRMEVLAGAAEGFAAERGPGEAFSAFLGFMVDEGALDHGLADALSGDGFDVVAAARGTGHDVVEVLGALLARAQEAGEVRGDVDAADVKALVSGCIARGRGGADEAARRRTVAVVLDGLRPRA</sequence>
<evidence type="ECO:0000256" key="3">
    <source>
        <dbReference type="ARBA" id="ARBA00023163"/>
    </source>
</evidence>
<dbReference type="PRINTS" id="PR00455">
    <property type="entry name" value="HTHTETR"/>
</dbReference>
<reference evidence="6 9" key="3">
    <citation type="submission" date="2020-07" db="EMBL/GenBank/DDBJ databases">
        <title>Sequencing the genomes of 1000 actinobacteria strains.</title>
        <authorList>
            <person name="Klenk H.-P."/>
        </authorList>
    </citation>
    <scope>NUCLEOTIDE SEQUENCE [LARGE SCALE GENOMIC DNA]</scope>
    <source>
        <strain evidence="6 9">DSM 45278</strain>
    </source>
</reference>
<gene>
    <name evidence="6" type="ORF">HNR06_000838</name>
    <name evidence="7" type="ORF">NOSIN_15400</name>
</gene>
<evidence type="ECO:0000256" key="2">
    <source>
        <dbReference type="ARBA" id="ARBA00023125"/>
    </source>
</evidence>
<organism evidence="7 8">
    <name type="scientific">Nocardiopsis sinuspersici</name>
    <dbReference type="NCBI Taxonomy" id="501010"/>
    <lineage>
        <taxon>Bacteria</taxon>
        <taxon>Bacillati</taxon>
        <taxon>Actinomycetota</taxon>
        <taxon>Actinomycetes</taxon>
        <taxon>Streptosporangiales</taxon>
        <taxon>Nocardiopsidaceae</taxon>
        <taxon>Nocardiopsis</taxon>
    </lineage>
</organism>